<dbReference type="EMBL" id="FLTS01000001">
    <property type="protein sequence ID" value="SBV36335.1"/>
    <property type="molecule type" value="Genomic_DNA"/>
</dbReference>
<evidence type="ECO:0000259" key="2">
    <source>
        <dbReference type="Pfam" id="PF18539"/>
    </source>
</evidence>
<keyword evidence="1" id="KW-0472">Membrane</keyword>
<dbReference type="AlphaFoldDB" id="A0A1Y5Q6G2"/>
<accession>A0A1Y5Q6G2</accession>
<keyword evidence="1" id="KW-1133">Transmembrane helix</keyword>
<reference evidence="3" key="1">
    <citation type="submission" date="2016-03" db="EMBL/GenBank/DDBJ databases">
        <authorList>
            <person name="Ploux O."/>
        </authorList>
    </citation>
    <scope>NUCLEOTIDE SEQUENCE</scope>
    <source>
        <strain evidence="3">UC10</strain>
    </source>
</reference>
<protein>
    <recommendedName>
        <fullName evidence="2">DUF5625 domain-containing protein</fullName>
    </recommendedName>
</protein>
<proteinExistence type="predicted"/>
<dbReference type="InterPro" id="IPR041008">
    <property type="entry name" value="DUF5625"/>
</dbReference>
<dbReference type="Pfam" id="PF18539">
    <property type="entry name" value="DUF5625"/>
    <property type="match status" value="1"/>
</dbReference>
<organism evidence="3">
    <name type="scientific">uncultured Stenotrophomonas sp</name>
    <dbReference type="NCBI Taxonomy" id="165438"/>
    <lineage>
        <taxon>Bacteria</taxon>
        <taxon>Pseudomonadati</taxon>
        <taxon>Pseudomonadota</taxon>
        <taxon>Gammaproteobacteria</taxon>
        <taxon>Lysobacterales</taxon>
        <taxon>Lysobacteraceae</taxon>
        <taxon>Stenotrophomonas</taxon>
        <taxon>environmental samples</taxon>
    </lineage>
</organism>
<dbReference type="Gene3D" id="2.60.120.790">
    <property type="match status" value="1"/>
</dbReference>
<feature type="domain" description="DUF5625" evidence="2">
    <location>
        <begin position="39"/>
        <end position="162"/>
    </location>
</feature>
<evidence type="ECO:0000256" key="1">
    <source>
        <dbReference type="SAM" id="Phobius"/>
    </source>
</evidence>
<gene>
    <name evidence="3" type="ORF">STPYR_11265</name>
</gene>
<keyword evidence="1" id="KW-0812">Transmembrane</keyword>
<evidence type="ECO:0000313" key="3">
    <source>
        <dbReference type="EMBL" id="SBV36335.1"/>
    </source>
</evidence>
<feature type="transmembrane region" description="Helical" evidence="1">
    <location>
        <begin position="176"/>
        <end position="201"/>
    </location>
</feature>
<name>A0A1Y5Q6G2_9GAMM</name>
<sequence>MREFLRKQRRLLLLLALLAIWLSLFTAWAYWVTADPLNAPIALTPAGMVDKKIHVVVPEHYTLVFRFKRAGQPYEQLRTLLGGAASTTAGIPIPIRWSLATVSDGRILASGEVDSAGISAWSSADIERKIGGIRVPSGRYRFKAQVLRGIPELAHIDTRLAMRGTPKASSTWQISLVWWGSIANMLLLAPLAVLLLLLLLWRAGRAAFHAAKKAASQES</sequence>